<name>A0A4P9XZQ7_9FUNG</name>
<feature type="transmembrane region" description="Helical" evidence="1">
    <location>
        <begin position="82"/>
        <end position="103"/>
    </location>
</feature>
<keyword evidence="1" id="KW-0472">Membrane</keyword>
<dbReference type="Proteomes" id="UP000267251">
    <property type="component" value="Unassembled WGS sequence"/>
</dbReference>
<reference evidence="3" key="1">
    <citation type="journal article" date="2018" name="Nat. Microbiol.">
        <title>Leveraging single-cell genomics to expand the fungal tree of life.</title>
        <authorList>
            <person name="Ahrendt S.R."/>
            <person name="Quandt C.A."/>
            <person name="Ciobanu D."/>
            <person name="Clum A."/>
            <person name="Salamov A."/>
            <person name="Andreopoulos B."/>
            <person name="Cheng J.F."/>
            <person name="Woyke T."/>
            <person name="Pelin A."/>
            <person name="Henrissat B."/>
            <person name="Reynolds N.K."/>
            <person name="Benny G.L."/>
            <person name="Smith M.E."/>
            <person name="James T.Y."/>
            <person name="Grigoriev I.V."/>
        </authorList>
    </citation>
    <scope>NUCLEOTIDE SEQUENCE [LARGE SCALE GENOMIC DNA]</scope>
</reference>
<feature type="transmembrane region" description="Helical" evidence="1">
    <location>
        <begin position="55"/>
        <end position="76"/>
    </location>
</feature>
<dbReference type="AlphaFoldDB" id="A0A4P9XZQ7"/>
<feature type="transmembrane region" description="Helical" evidence="1">
    <location>
        <begin position="20"/>
        <end position="43"/>
    </location>
</feature>
<accession>A0A4P9XZQ7</accession>
<keyword evidence="1" id="KW-0812">Transmembrane</keyword>
<keyword evidence="1" id="KW-1133">Transmembrane helix</keyword>
<gene>
    <name evidence="2" type="ORF">BJ684DRAFT_21517</name>
</gene>
<evidence type="ECO:0000313" key="2">
    <source>
        <dbReference type="EMBL" id="RKP11907.1"/>
    </source>
</evidence>
<organism evidence="2 3">
    <name type="scientific">Piptocephalis cylindrospora</name>
    <dbReference type="NCBI Taxonomy" id="1907219"/>
    <lineage>
        <taxon>Eukaryota</taxon>
        <taxon>Fungi</taxon>
        <taxon>Fungi incertae sedis</taxon>
        <taxon>Zoopagomycota</taxon>
        <taxon>Zoopagomycotina</taxon>
        <taxon>Zoopagomycetes</taxon>
        <taxon>Zoopagales</taxon>
        <taxon>Piptocephalidaceae</taxon>
        <taxon>Piptocephalis</taxon>
    </lineage>
</organism>
<keyword evidence="3" id="KW-1185">Reference proteome</keyword>
<dbReference type="EMBL" id="KZ988586">
    <property type="protein sequence ID" value="RKP11907.1"/>
    <property type="molecule type" value="Genomic_DNA"/>
</dbReference>
<feature type="transmembrane region" description="Helical" evidence="1">
    <location>
        <begin position="110"/>
        <end position="132"/>
    </location>
</feature>
<evidence type="ECO:0000313" key="3">
    <source>
        <dbReference type="Proteomes" id="UP000267251"/>
    </source>
</evidence>
<proteinExistence type="predicted"/>
<evidence type="ECO:0000256" key="1">
    <source>
        <dbReference type="SAM" id="Phobius"/>
    </source>
</evidence>
<protein>
    <submittedName>
        <fullName evidence="2">Uncharacterized protein</fullName>
    </submittedName>
</protein>
<sequence length="147" mass="16222">MEYPDGTYMAPTATLDDQLGGLLLPMLGHSLFLAIPLVAFILMRQRPSLRHRCPHVTVIMSLGNALIGAWACLRLAVNPTVVRVPCLVESWLLGLGVPFWFLGPMTTRQFVLVPPRLIILMGLVKFLVLALARDQGAPVIISPKWLD</sequence>